<sequence>MFGSTANSHNHMQLSPRSAGPYKSDYIYTDTYTPITTRLSQLSLRTMESLVEARKTIGKWALTSFFEGLSAAGKLHPQSDPKKHGVEVVSNIRYRETSPPQKSHYHLLDVYRPIKRDGPLPVVLYVHGGAFRILSKDTHWIMALAFARRGYVVANINYRLAPERPFPAALEDSCYAFKWVIDNIADYGGDVSQLVLAGESAGANLVTALSICATYARPEPYAQMVFNTNVAPKVVLPACGVLQVSDVDRFARQKDIPTWVVDRLEEVAFGYIGRKATANVGDRDTELANPLLILESDVEPVRPLPAYFATCGTKDVLIYDTKRLIPALEKHGAVAEAIYYPGEIHAFHALLFRKAAKKCWVDQLRFTKRILNKDKEKAKL</sequence>
<dbReference type="Proteomes" id="UP000182444">
    <property type="component" value="Chromosome 1C"/>
</dbReference>
<dbReference type="VEuPathDB" id="FungiDB:YALI1_C27494g"/>
<evidence type="ECO:0000313" key="5">
    <source>
        <dbReference type="EMBL" id="AOW03122.1"/>
    </source>
</evidence>
<dbReference type="EMBL" id="CP017555">
    <property type="protein sequence ID" value="AOW03122.1"/>
    <property type="molecule type" value="Genomic_DNA"/>
</dbReference>
<dbReference type="InterPro" id="IPR050300">
    <property type="entry name" value="GDXG_lipolytic_enzyme"/>
</dbReference>
<dbReference type="GeneID" id="2909943"/>
<dbReference type="AlphaFoldDB" id="A0A1D8NBW0"/>
<dbReference type="SUPFAM" id="SSF53474">
    <property type="entry name" value="alpha/beta-Hydrolases"/>
    <property type="match status" value="1"/>
</dbReference>
<dbReference type="Pfam" id="PF07859">
    <property type="entry name" value="Abhydrolase_3"/>
    <property type="match status" value="1"/>
</dbReference>
<dbReference type="RefSeq" id="XP_068138576.1">
    <property type="nucleotide sequence ID" value="XM_068282475.1"/>
</dbReference>
<dbReference type="VEuPathDB" id="FungiDB:YALI0_C19580g"/>
<reference evidence="5 6" key="1">
    <citation type="journal article" date="2016" name="PLoS ONE">
        <title>Sequence Assembly of Yarrowia lipolytica Strain W29/CLIB89 Shows Transposable Element Diversity.</title>
        <authorList>
            <person name="Magnan C."/>
            <person name="Yu J."/>
            <person name="Chang I."/>
            <person name="Jahn E."/>
            <person name="Kanomata Y."/>
            <person name="Wu J."/>
            <person name="Zeller M."/>
            <person name="Oakes M."/>
            <person name="Baldi P."/>
            <person name="Sandmeyer S."/>
        </authorList>
    </citation>
    <scope>NUCLEOTIDE SEQUENCE [LARGE SCALE GENOMIC DNA]</scope>
    <source>
        <strain evidence="5">CLIB89</strain>
        <strain evidence="6">CLIB89(W29)</strain>
    </source>
</reference>
<dbReference type="eggNOG" id="KOG1515">
    <property type="taxonomic scope" value="Eukaryota"/>
</dbReference>
<evidence type="ECO:0000259" key="3">
    <source>
        <dbReference type="Pfam" id="PF07859"/>
    </source>
</evidence>
<comment type="similarity">
    <text evidence="1">Belongs to the 'GDXG' lipolytic enzyme family.</text>
</comment>
<dbReference type="InterPro" id="IPR013094">
    <property type="entry name" value="AB_hydrolase_3"/>
</dbReference>
<evidence type="ECO:0000256" key="2">
    <source>
        <dbReference type="ARBA" id="ARBA00022801"/>
    </source>
</evidence>
<gene>
    <name evidence="4" type="ORF">YALI1_C26890g</name>
    <name evidence="5" type="ORF">YALI1_C27494g</name>
</gene>
<dbReference type="InterPro" id="IPR029058">
    <property type="entry name" value="AB_hydrolase_fold"/>
</dbReference>
<dbReference type="GeneID" id="94583097"/>
<dbReference type="PROSITE" id="PS01173">
    <property type="entry name" value="LIPASE_GDXG_HIS"/>
    <property type="match status" value="1"/>
</dbReference>
<organism evidence="5">
    <name type="scientific">Yarrowia lipolytica</name>
    <name type="common">Candida lipolytica</name>
    <dbReference type="NCBI Taxonomy" id="4952"/>
    <lineage>
        <taxon>Eukaryota</taxon>
        <taxon>Fungi</taxon>
        <taxon>Dikarya</taxon>
        <taxon>Ascomycota</taxon>
        <taxon>Saccharomycotina</taxon>
        <taxon>Dipodascomycetes</taxon>
        <taxon>Dipodascales</taxon>
        <taxon>Dipodascales incertae sedis</taxon>
        <taxon>Yarrowia</taxon>
    </lineage>
</organism>
<dbReference type="EMBL" id="CP017555">
    <property type="protein sequence ID" value="AOW03098.1"/>
    <property type="molecule type" value="Genomic_DNA"/>
</dbReference>
<name>A0A1D8NBW0_YARLL</name>
<feature type="domain" description="Alpha/beta hydrolase fold-3" evidence="3">
    <location>
        <begin position="123"/>
        <end position="348"/>
    </location>
</feature>
<dbReference type="VEuPathDB" id="FungiDB:YALI1_C26890g"/>
<dbReference type="PANTHER" id="PTHR48081">
    <property type="entry name" value="AB HYDROLASE SUPERFAMILY PROTEIN C4A8.06C"/>
    <property type="match status" value="1"/>
</dbReference>
<dbReference type="KEGG" id="yli:2909943"/>
<evidence type="ECO:0000313" key="4">
    <source>
        <dbReference type="EMBL" id="AOW03098.1"/>
    </source>
</evidence>
<evidence type="ECO:0000313" key="6">
    <source>
        <dbReference type="Proteomes" id="UP000182444"/>
    </source>
</evidence>
<dbReference type="Gene3D" id="3.40.50.1820">
    <property type="entry name" value="alpha/beta hydrolase"/>
    <property type="match status" value="1"/>
</dbReference>
<dbReference type="OMA" id="DTHWIMA"/>
<evidence type="ECO:0000256" key="1">
    <source>
        <dbReference type="ARBA" id="ARBA00010515"/>
    </source>
</evidence>
<protein>
    <recommendedName>
        <fullName evidence="3">Alpha/beta hydrolase fold-3 domain-containing protein</fullName>
    </recommendedName>
</protein>
<proteinExistence type="inferred from homology"/>
<accession>A0A1D8NBW0</accession>
<keyword evidence="2" id="KW-0378">Hydrolase</keyword>
<dbReference type="GO" id="GO:0016787">
    <property type="term" value="F:hydrolase activity"/>
    <property type="evidence" value="ECO:0007669"/>
    <property type="project" value="UniProtKB-KW"/>
</dbReference>
<dbReference type="InterPro" id="IPR002168">
    <property type="entry name" value="Lipase_GDXG_HIS_AS"/>
</dbReference>